<reference evidence="2" key="1">
    <citation type="submission" date="2017-01" db="EMBL/GenBank/DDBJ databases">
        <authorList>
            <person name="Varghese N."/>
            <person name="Submissions S."/>
        </authorList>
    </citation>
    <scope>NUCLEOTIDE SEQUENCE [LARGE SCALE GENOMIC DNA]</scope>
    <source>
        <strain evidence="2">DSM 21054</strain>
    </source>
</reference>
<dbReference type="RefSeq" id="WP_076381768.1">
    <property type="nucleotide sequence ID" value="NZ_AP017422.1"/>
</dbReference>
<evidence type="ECO:0000313" key="2">
    <source>
        <dbReference type="Proteomes" id="UP000186917"/>
    </source>
</evidence>
<dbReference type="STRING" id="477680.SAMN05421788_110194"/>
<accession>A0A1N7R8M0</accession>
<protein>
    <submittedName>
        <fullName evidence="1">Mobilisation protein (MobC)</fullName>
    </submittedName>
</protein>
<dbReference type="InterPro" id="IPR045788">
    <property type="entry name" value="MobC_2"/>
</dbReference>
<dbReference type="Pfam" id="PF19514">
    <property type="entry name" value="MobC_2"/>
    <property type="match status" value="1"/>
</dbReference>
<sequence length="133" mass="15965">MPRPKLDDTEALAYKIFTRVNRQKYEQLQNWAEGSRQDMSGLLRDIIYNRPIRIITHDNTFNDTMQELVKIRTELKSIGININQITRLFNTYPEKTRKEFYAKTAFHQYTAIHNQVNRLYVLTEKLTLKWLSK</sequence>
<proteinExistence type="predicted"/>
<organism evidence="1 2">
    <name type="scientific">Filimonas lacunae</name>
    <dbReference type="NCBI Taxonomy" id="477680"/>
    <lineage>
        <taxon>Bacteria</taxon>
        <taxon>Pseudomonadati</taxon>
        <taxon>Bacteroidota</taxon>
        <taxon>Chitinophagia</taxon>
        <taxon>Chitinophagales</taxon>
        <taxon>Chitinophagaceae</taxon>
        <taxon>Filimonas</taxon>
    </lineage>
</organism>
<dbReference type="OrthoDB" id="678846at2"/>
<dbReference type="EMBL" id="FTOR01000010">
    <property type="protein sequence ID" value="SIT31488.1"/>
    <property type="molecule type" value="Genomic_DNA"/>
</dbReference>
<name>A0A1N7R8M0_9BACT</name>
<keyword evidence="2" id="KW-1185">Reference proteome</keyword>
<dbReference type="AlphaFoldDB" id="A0A1N7R8M0"/>
<dbReference type="Proteomes" id="UP000186917">
    <property type="component" value="Unassembled WGS sequence"/>
</dbReference>
<evidence type="ECO:0000313" key="1">
    <source>
        <dbReference type="EMBL" id="SIT31488.1"/>
    </source>
</evidence>
<gene>
    <name evidence="1" type="ORF">SAMN05421788_110194</name>
</gene>